<evidence type="ECO:0000256" key="8">
    <source>
        <dbReference type="ARBA" id="ARBA00023319"/>
    </source>
</evidence>
<dbReference type="AlphaFoldDB" id="Q1T775"/>
<feature type="domain" description="Ig-like" evidence="12">
    <location>
        <begin position="24"/>
        <end position="109"/>
    </location>
</feature>
<dbReference type="InterPro" id="IPR007110">
    <property type="entry name" value="Ig-like_dom"/>
</dbReference>
<evidence type="ECO:0000256" key="2">
    <source>
        <dbReference type="ARBA" id="ARBA00022692"/>
    </source>
</evidence>
<evidence type="ECO:0000256" key="1">
    <source>
        <dbReference type="ARBA" id="ARBA00004479"/>
    </source>
</evidence>
<dbReference type="InterPro" id="IPR000920">
    <property type="entry name" value="Myelin_P0-rel"/>
</dbReference>
<dbReference type="Pfam" id="PF07686">
    <property type="entry name" value="V-set"/>
    <property type="match status" value="1"/>
</dbReference>
<dbReference type="PANTHER" id="PTHR13869:SF24">
    <property type="entry name" value="BASEMENT MEMBRANE-SPECIFIC HEPARAN SULFATE PROTEOGLYCAN CORE PROTEIN-LIKE"/>
    <property type="match status" value="1"/>
</dbReference>
<evidence type="ECO:0000313" key="13">
    <source>
        <dbReference type="EMBL" id="BAE93395.1"/>
    </source>
</evidence>
<evidence type="ECO:0000256" key="11">
    <source>
        <dbReference type="SAM" id="SignalP"/>
    </source>
</evidence>
<dbReference type="InterPro" id="IPR013783">
    <property type="entry name" value="Ig-like_fold"/>
</dbReference>
<evidence type="ECO:0000256" key="6">
    <source>
        <dbReference type="ARBA" id="ARBA00023157"/>
    </source>
</evidence>
<accession>Q1T775</accession>
<evidence type="ECO:0000256" key="7">
    <source>
        <dbReference type="ARBA" id="ARBA00023180"/>
    </source>
</evidence>
<feature type="region of interest" description="Disordered" evidence="9">
    <location>
        <begin position="181"/>
        <end position="202"/>
    </location>
</feature>
<evidence type="ECO:0000256" key="10">
    <source>
        <dbReference type="SAM" id="Phobius"/>
    </source>
</evidence>
<dbReference type="SUPFAM" id="SSF48726">
    <property type="entry name" value="Immunoglobulin"/>
    <property type="match status" value="1"/>
</dbReference>
<keyword evidence="6" id="KW-1015">Disulfide bond</keyword>
<evidence type="ECO:0000256" key="9">
    <source>
        <dbReference type="SAM" id="MobiDB-lite"/>
    </source>
</evidence>
<feature type="signal peptide" evidence="11">
    <location>
        <begin position="1"/>
        <end position="23"/>
    </location>
</feature>
<dbReference type="SMART" id="SM00409">
    <property type="entry name" value="IG"/>
    <property type="match status" value="1"/>
</dbReference>
<dbReference type="EMBL" id="AB242222">
    <property type="protein sequence ID" value="BAE93395.1"/>
    <property type="molecule type" value="mRNA"/>
</dbReference>
<dbReference type="InterPro" id="IPR036179">
    <property type="entry name" value="Ig-like_dom_sf"/>
</dbReference>
<dbReference type="InterPro" id="IPR003599">
    <property type="entry name" value="Ig_sub"/>
</dbReference>
<feature type="chain" id="PRO_5004196733" evidence="11">
    <location>
        <begin position="24"/>
        <end position="202"/>
    </location>
</feature>
<feature type="transmembrane region" description="Helical" evidence="10">
    <location>
        <begin position="143"/>
        <end position="163"/>
    </location>
</feature>
<dbReference type="Gene3D" id="2.60.40.10">
    <property type="entry name" value="Immunoglobulins"/>
    <property type="match status" value="1"/>
</dbReference>
<gene>
    <name evidence="13" type="primary">IgSF2</name>
</gene>
<keyword evidence="3 11" id="KW-0732">Signal</keyword>
<dbReference type="GO" id="GO:0016020">
    <property type="term" value="C:membrane"/>
    <property type="evidence" value="ECO:0007669"/>
    <property type="project" value="UniProtKB-SubCell"/>
</dbReference>
<keyword evidence="5 10" id="KW-0472">Membrane</keyword>
<keyword evidence="7" id="KW-0325">Glycoprotein</keyword>
<dbReference type="PANTHER" id="PTHR13869">
    <property type="entry name" value="MYELIN P0 RELATED"/>
    <property type="match status" value="1"/>
</dbReference>
<name>Q1T775_EPTBU</name>
<evidence type="ECO:0000259" key="12">
    <source>
        <dbReference type="PROSITE" id="PS50835"/>
    </source>
</evidence>
<evidence type="ECO:0000256" key="3">
    <source>
        <dbReference type="ARBA" id="ARBA00022729"/>
    </source>
</evidence>
<dbReference type="InterPro" id="IPR013106">
    <property type="entry name" value="Ig_V-set"/>
</dbReference>
<organism evidence="13">
    <name type="scientific">Eptatretus burgeri</name>
    <name type="common">Inshore hagfish</name>
    <dbReference type="NCBI Taxonomy" id="7764"/>
    <lineage>
        <taxon>Eukaryota</taxon>
        <taxon>Metazoa</taxon>
        <taxon>Chordata</taxon>
        <taxon>Craniata</taxon>
        <taxon>Vertebrata</taxon>
        <taxon>Cyclostomata</taxon>
        <taxon>Myxini</taxon>
        <taxon>Myxiniformes</taxon>
        <taxon>Myxinidae</taxon>
        <taxon>Eptatretinae</taxon>
        <taxon>Eptatretus</taxon>
    </lineage>
</organism>
<dbReference type="PROSITE" id="PS50835">
    <property type="entry name" value="IG_LIKE"/>
    <property type="match status" value="1"/>
</dbReference>
<keyword evidence="4 10" id="KW-1133">Transmembrane helix</keyword>
<keyword evidence="8" id="KW-0393">Immunoglobulin domain</keyword>
<keyword evidence="2 10" id="KW-0812">Transmembrane</keyword>
<evidence type="ECO:0000256" key="5">
    <source>
        <dbReference type="ARBA" id="ARBA00023136"/>
    </source>
</evidence>
<protein>
    <submittedName>
        <fullName evidence="13">Immunoglobulin superfamily 2</fullName>
    </submittedName>
</protein>
<evidence type="ECO:0000256" key="4">
    <source>
        <dbReference type="ARBA" id="ARBA00022989"/>
    </source>
</evidence>
<comment type="subcellular location">
    <subcellularLocation>
        <location evidence="1">Membrane</location>
        <topology evidence="1">Single-pass type I membrane protein</topology>
    </subcellularLocation>
</comment>
<reference evidence="13" key="1">
    <citation type="journal article" date="2006" name="Immunogenetics">
        <title>Variable domains in hagfish: NICIR is a polymorphic multigene family expressed preferentially in leukocytes and is related to lamprey TCR-like.</title>
        <authorList>
            <person name="Haruta C."/>
            <person name="Suzuki T."/>
            <person name="Kasahara M."/>
        </authorList>
    </citation>
    <scope>NUCLEOTIDE SEQUENCE</scope>
</reference>
<proteinExistence type="evidence at transcript level"/>
<sequence length="202" mass="22568">MESHQPWSAFLVLSLCAIHFCRGSDLITAEKDVSAFDGKTAVLKCSYNGSRDINSVKWTNKSSNDLIAERSRVDHLSASRIKFVESSGKTNGSIIIDPVHMWDTGTYKCGYDVQGRIPLEKFITLNVKEDDTVKPESTSLWKIVIPIVVIGLLLSIAGIVFILCKKGYLSKETCCFFCKKSEDEEDQKGPESKPIKKSEHEM</sequence>